<sequence length="210" mass="23298">MISNLCAFILAQATIFRRNPGFYQNLAAGQHPKFMVIACSDSRVCPTTILNFRPGEAFVVRNIANMVPPPEQAGYPGTSAALEYAVRVLKVENILVIGHSRCGGIDALMTLKENTKRWRFIDNWVKIGIPARAAVLEATRRNPSLQHKCRTCERTSVNGSLVNLLRFSFVKEAVSSAKLQLHGGYYNLAEGSFEYWKFGADGKSGKVLKF</sequence>
<evidence type="ECO:0000256" key="4">
    <source>
        <dbReference type="ARBA" id="ARBA00022833"/>
    </source>
</evidence>
<dbReference type="EC" id="4.2.1.1" evidence="3 8"/>
<dbReference type="EMBL" id="GL377569">
    <property type="protein sequence ID" value="EFJ34669.1"/>
    <property type="molecule type" value="Genomic_DNA"/>
</dbReference>
<feature type="binding site" evidence="7">
    <location>
        <position position="41"/>
    </location>
    <ligand>
        <name>Zn(2+)</name>
        <dbReference type="ChEBI" id="CHEBI:29105"/>
    </ligand>
</feature>
<keyword evidence="7" id="KW-0479">Metal-binding</keyword>
<comment type="function">
    <text evidence="1 8">Reversible hydration of carbon dioxide.</text>
</comment>
<dbReference type="GO" id="GO:0004089">
    <property type="term" value="F:carbonate dehydratase activity"/>
    <property type="evidence" value="ECO:0007669"/>
    <property type="project" value="UniProtKB-UniRule"/>
</dbReference>
<dbReference type="OMA" id="FFKTHIF"/>
<dbReference type="eggNOG" id="KOG1578">
    <property type="taxonomic scope" value="Eukaryota"/>
</dbReference>
<feature type="binding site" evidence="7">
    <location>
        <position position="99"/>
    </location>
    <ligand>
        <name>Zn(2+)</name>
        <dbReference type="ChEBI" id="CHEBI:29105"/>
    </ligand>
</feature>
<dbReference type="FunFam" id="3.40.1050.10:FF:000003">
    <property type="entry name" value="Carbonic anhydrase"/>
    <property type="match status" value="1"/>
</dbReference>
<dbReference type="InterPro" id="IPR045066">
    <property type="entry name" value="Beta_CA_cladeB"/>
</dbReference>
<feature type="binding site" evidence="7">
    <location>
        <position position="102"/>
    </location>
    <ligand>
        <name>Zn(2+)</name>
        <dbReference type="ChEBI" id="CHEBI:29105"/>
    </ligand>
</feature>
<organism evidence="10">
    <name type="scientific">Selaginella moellendorffii</name>
    <name type="common">Spikemoss</name>
    <dbReference type="NCBI Taxonomy" id="88036"/>
    <lineage>
        <taxon>Eukaryota</taxon>
        <taxon>Viridiplantae</taxon>
        <taxon>Streptophyta</taxon>
        <taxon>Embryophyta</taxon>
        <taxon>Tracheophyta</taxon>
        <taxon>Lycopodiopsida</taxon>
        <taxon>Selaginellales</taxon>
        <taxon>Selaginellaceae</taxon>
        <taxon>Selaginella</taxon>
    </lineage>
</organism>
<dbReference type="SMART" id="SM00947">
    <property type="entry name" value="Pro_CA"/>
    <property type="match status" value="1"/>
</dbReference>
<evidence type="ECO:0000313" key="9">
    <source>
        <dbReference type="EMBL" id="EFJ34669.1"/>
    </source>
</evidence>
<dbReference type="KEGG" id="smo:SELMODRAFT_80889"/>
<dbReference type="HOGENOM" id="CLU_053879_5_4_1"/>
<dbReference type="SUPFAM" id="SSF53056">
    <property type="entry name" value="beta-carbonic anhydrase, cab"/>
    <property type="match status" value="1"/>
</dbReference>
<evidence type="ECO:0000256" key="6">
    <source>
        <dbReference type="ARBA" id="ARBA00048348"/>
    </source>
</evidence>
<dbReference type="InterPro" id="IPR015892">
    <property type="entry name" value="Carbonic_anhydrase_CS"/>
</dbReference>
<comment type="cofactor">
    <cofactor evidence="7">
        <name>Zn(2+)</name>
        <dbReference type="ChEBI" id="CHEBI:29105"/>
    </cofactor>
    <text evidence="7">Binds 1 zinc ion per subunit.</text>
</comment>
<name>D8QYT0_SELML</name>
<dbReference type="PANTHER" id="PTHR11002">
    <property type="entry name" value="CARBONIC ANHYDRASE"/>
    <property type="match status" value="1"/>
</dbReference>
<keyword evidence="4 7" id="KW-0862">Zinc</keyword>
<dbReference type="InterPro" id="IPR001765">
    <property type="entry name" value="Carbonic_anhydrase"/>
</dbReference>
<proteinExistence type="inferred from homology"/>
<evidence type="ECO:0000256" key="2">
    <source>
        <dbReference type="ARBA" id="ARBA00006217"/>
    </source>
</evidence>
<dbReference type="GO" id="GO:0015976">
    <property type="term" value="P:carbon utilization"/>
    <property type="evidence" value="ECO:0007669"/>
    <property type="project" value="InterPro"/>
</dbReference>
<evidence type="ECO:0000313" key="10">
    <source>
        <dbReference type="Proteomes" id="UP000001514"/>
    </source>
</evidence>
<dbReference type="FunCoup" id="D8QYT0">
    <property type="interactions" value="2535"/>
</dbReference>
<dbReference type="PANTHER" id="PTHR11002:SF56">
    <property type="entry name" value="BETA CARBONIC ANHYDRASE 2, CHLOROPLASTIC"/>
    <property type="match status" value="1"/>
</dbReference>
<comment type="similarity">
    <text evidence="2 8">Belongs to the beta-class carbonic anhydrase family.</text>
</comment>
<dbReference type="CDD" id="cd00884">
    <property type="entry name" value="beta_CA_cladeB"/>
    <property type="match status" value="1"/>
</dbReference>
<protein>
    <recommendedName>
        <fullName evidence="3 8">Carbonic anhydrase</fullName>
        <ecNumber evidence="3 8">4.2.1.1</ecNumber>
    </recommendedName>
    <alternativeName>
        <fullName evidence="8">Carbonate dehydratase</fullName>
    </alternativeName>
</protein>
<evidence type="ECO:0000256" key="5">
    <source>
        <dbReference type="ARBA" id="ARBA00023239"/>
    </source>
</evidence>
<evidence type="ECO:0000256" key="1">
    <source>
        <dbReference type="ARBA" id="ARBA00002904"/>
    </source>
</evidence>
<dbReference type="STRING" id="88036.D8QYT0"/>
<evidence type="ECO:0000256" key="7">
    <source>
        <dbReference type="PIRSR" id="PIRSR601765-1"/>
    </source>
</evidence>
<dbReference type="AlphaFoldDB" id="D8QYT0"/>
<feature type="binding site" evidence="7">
    <location>
        <position position="39"/>
    </location>
    <ligand>
        <name>Zn(2+)</name>
        <dbReference type="ChEBI" id="CHEBI:29105"/>
    </ligand>
</feature>
<dbReference type="InParanoid" id="D8QYT0"/>
<dbReference type="Pfam" id="PF00484">
    <property type="entry name" value="Pro_CA"/>
    <property type="match status" value="1"/>
</dbReference>
<accession>D8QYT0</accession>
<keyword evidence="5 8" id="KW-0456">Lyase</keyword>
<dbReference type="PROSITE" id="PS00704">
    <property type="entry name" value="PROK_CO2_ANHYDRASE_1"/>
    <property type="match status" value="1"/>
</dbReference>
<evidence type="ECO:0000256" key="8">
    <source>
        <dbReference type="RuleBase" id="RU003956"/>
    </source>
</evidence>
<keyword evidence="10" id="KW-1185">Reference proteome</keyword>
<evidence type="ECO:0000256" key="3">
    <source>
        <dbReference type="ARBA" id="ARBA00012925"/>
    </source>
</evidence>
<dbReference type="Proteomes" id="UP000001514">
    <property type="component" value="Unassembled WGS sequence"/>
</dbReference>
<dbReference type="OrthoDB" id="10248475at2759"/>
<reference evidence="9 10" key="1">
    <citation type="journal article" date="2011" name="Science">
        <title>The Selaginella genome identifies genetic changes associated with the evolution of vascular plants.</title>
        <authorList>
            <person name="Banks J.A."/>
            <person name="Nishiyama T."/>
            <person name="Hasebe M."/>
            <person name="Bowman J.L."/>
            <person name="Gribskov M."/>
            <person name="dePamphilis C."/>
            <person name="Albert V.A."/>
            <person name="Aono N."/>
            <person name="Aoyama T."/>
            <person name="Ambrose B.A."/>
            <person name="Ashton N.W."/>
            <person name="Axtell M.J."/>
            <person name="Barker E."/>
            <person name="Barker M.S."/>
            <person name="Bennetzen J.L."/>
            <person name="Bonawitz N.D."/>
            <person name="Chapple C."/>
            <person name="Cheng C."/>
            <person name="Correa L.G."/>
            <person name="Dacre M."/>
            <person name="DeBarry J."/>
            <person name="Dreyer I."/>
            <person name="Elias M."/>
            <person name="Engstrom E.M."/>
            <person name="Estelle M."/>
            <person name="Feng L."/>
            <person name="Finet C."/>
            <person name="Floyd S.K."/>
            <person name="Frommer W.B."/>
            <person name="Fujita T."/>
            <person name="Gramzow L."/>
            <person name="Gutensohn M."/>
            <person name="Harholt J."/>
            <person name="Hattori M."/>
            <person name="Heyl A."/>
            <person name="Hirai T."/>
            <person name="Hiwatashi Y."/>
            <person name="Ishikawa M."/>
            <person name="Iwata M."/>
            <person name="Karol K.G."/>
            <person name="Koehler B."/>
            <person name="Kolukisaoglu U."/>
            <person name="Kubo M."/>
            <person name="Kurata T."/>
            <person name="Lalonde S."/>
            <person name="Li K."/>
            <person name="Li Y."/>
            <person name="Litt A."/>
            <person name="Lyons E."/>
            <person name="Manning G."/>
            <person name="Maruyama T."/>
            <person name="Michael T.P."/>
            <person name="Mikami K."/>
            <person name="Miyazaki S."/>
            <person name="Morinaga S."/>
            <person name="Murata T."/>
            <person name="Mueller-Roeber B."/>
            <person name="Nelson D.R."/>
            <person name="Obara M."/>
            <person name="Oguri Y."/>
            <person name="Olmstead R.G."/>
            <person name="Onodera N."/>
            <person name="Petersen B.L."/>
            <person name="Pils B."/>
            <person name="Prigge M."/>
            <person name="Rensing S.A."/>
            <person name="Riano-Pachon D.M."/>
            <person name="Roberts A.W."/>
            <person name="Sato Y."/>
            <person name="Scheller H.V."/>
            <person name="Schulz B."/>
            <person name="Schulz C."/>
            <person name="Shakirov E.V."/>
            <person name="Shibagaki N."/>
            <person name="Shinohara N."/>
            <person name="Shippen D.E."/>
            <person name="Soerensen I."/>
            <person name="Sotooka R."/>
            <person name="Sugimoto N."/>
            <person name="Sugita M."/>
            <person name="Sumikawa N."/>
            <person name="Tanurdzic M."/>
            <person name="Theissen G."/>
            <person name="Ulvskov P."/>
            <person name="Wakazuki S."/>
            <person name="Weng J.K."/>
            <person name="Willats W.W."/>
            <person name="Wipf D."/>
            <person name="Wolf P.G."/>
            <person name="Yang L."/>
            <person name="Zimmer A.D."/>
            <person name="Zhu Q."/>
            <person name="Mitros T."/>
            <person name="Hellsten U."/>
            <person name="Loque D."/>
            <person name="Otillar R."/>
            <person name="Salamov A."/>
            <person name="Schmutz J."/>
            <person name="Shapiro H."/>
            <person name="Lindquist E."/>
            <person name="Lucas S."/>
            <person name="Rokhsar D."/>
            <person name="Grigoriev I.V."/>
        </authorList>
    </citation>
    <scope>NUCLEOTIDE SEQUENCE [LARGE SCALE GENOMIC DNA]</scope>
</reference>
<dbReference type="Gene3D" id="3.40.1050.10">
    <property type="entry name" value="Carbonic anhydrase"/>
    <property type="match status" value="1"/>
</dbReference>
<dbReference type="InterPro" id="IPR036874">
    <property type="entry name" value="Carbonic_anhydrase_sf"/>
</dbReference>
<dbReference type="PROSITE" id="PS00705">
    <property type="entry name" value="PROK_CO2_ANHYDRASE_2"/>
    <property type="match status" value="1"/>
</dbReference>
<dbReference type="Gramene" id="EFJ34669">
    <property type="protein sequence ID" value="EFJ34669"/>
    <property type="gene ID" value="SELMODRAFT_80889"/>
</dbReference>
<comment type="catalytic activity">
    <reaction evidence="6 8">
        <text>hydrogencarbonate + H(+) = CO2 + H2O</text>
        <dbReference type="Rhea" id="RHEA:10748"/>
        <dbReference type="ChEBI" id="CHEBI:15377"/>
        <dbReference type="ChEBI" id="CHEBI:15378"/>
        <dbReference type="ChEBI" id="CHEBI:16526"/>
        <dbReference type="ChEBI" id="CHEBI:17544"/>
        <dbReference type="EC" id="4.2.1.1"/>
    </reaction>
</comment>
<gene>
    <name evidence="9" type="ORF">SELMODRAFT_80889</name>
</gene>
<dbReference type="GO" id="GO:0008270">
    <property type="term" value="F:zinc ion binding"/>
    <property type="evidence" value="ECO:0007669"/>
    <property type="project" value="UniProtKB-UniRule"/>
</dbReference>